<dbReference type="Pfam" id="PF13424">
    <property type="entry name" value="TPR_12"/>
    <property type="match status" value="1"/>
</dbReference>
<dbReference type="InterPro" id="IPR019734">
    <property type="entry name" value="TPR_rpt"/>
</dbReference>
<evidence type="ECO:0000313" key="2">
    <source>
        <dbReference type="EMBL" id="MCE7026972.1"/>
    </source>
</evidence>
<protein>
    <submittedName>
        <fullName evidence="2">CHAT domain-containing protein</fullName>
    </submittedName>
</protein>
<accession>A0A9X1NWU6</accession>
<reference evidence="2" key="1">
    <citation type="submission" date="2022-01" db="EMBL/GenBank/DDBJ databases">
        <title>Jiella avicenniae sp. nov., a novel endophytic bacterium isolated from bark of Avicennia marina.</title>
        <authorList>
            <person name="Tuo L."/>
        </authorList>
    </citation>
    <scope>NUCLEOTIDE SEQUENCE</scope>
    <source>
        <strain evidence="2">CBK1P-4</strain>
    </source>
</reference>
<dbReference type="AlphaFoldDB" id="A0A9X1NWU6"/>
<keyword evidence="3" id="KW-1185">Reference proteome</keyword>
<dbReference type="SMART" id="SM00028">
    <property type="entry name" value="TPR"/>
    <property type="match status" value="4"/>
</dbReference>
<dbReference type="PANTHER" id="PTHR10098">
    <property type="entry name" value="RAPSYN-RELATED"/>
    <property type="match status" value="1"/>
</dbReference>
<dbReference type="Gene3D" id="1.25.40.10">
    <property type="entry name" value="Tetratricopeptide repeat domain"/>
    <property type="match status" value="1"/>
</dbReference>
<evidence type="ECO:0000313" key="3">
    <source>
        <dbReference type="Proteomes" id="UP001139035"/>
    </source>
</evidence>
<dbReference type="SUPFAM" id="SSF48452">
    <property type="entry name" value="TPR-like"/>
    <property type="match status" value="2"/>
</dbReference>
<proteinExistence type="predicted"/>
<name>A0A9X1NWU6_9HYPH</name>
<feature type="domain" description="CHAT" evidence="1">
    <location>
        <begin position="740"/>
        <end position="1049"/>
    </location>
</feature>
<organism evidence="2 3">
    <name type="scientific">Jiella avicenniae</name>
    <dbReference type="NCBI Taxonomy" id="2907202"/>
    <lineage>
        <taxon>Bacteria</taxon>
        <taxon>Pseudomonadati</taxon>
        <taxon>Pseudomonadota</taxon>
        <taxon>Alphaproteobacteria</taxon>
        <taxon>Hyphomicrobiales</taxon>
        <taxon>Aurantimonadaceae</taxon>
        <taxon>Jiella</taxon>
    </lineage>
</organism>
<dbReference type="InterPro" id="IPR024983">
    <property type="entry name" value="CHAT_dom"/>
</dbReference>
<evidence type="ECO:0000259" key="1">
    <source>
        <dbReference type="Pfam" id="PF12770"/>
    </source>
</evidence>
<dbReference type="InterPro" id="IPR011990">
    <property type="entry name" value="TPR-like_helical_dom_sf"/>
</dbReference>
<dbReference type="Pfam" id="PF12770">
    <property type="entry name" value="CHAT"/>
    <property type="match status" value="1"/>
</dbReference>
<dbReference type="EMBL" id="JAJUWU010000003">
    <property type="protein sequence ID" value="MCE7026972.1"/>
    <property type="molecule type" value="Genomic_DNA"/>
</dbReference>
<dbReference type="PANTHER" id="PTHR10098:SF108">
    <property type="entry name" value="TETRATRICOPEPTIDE REPEAT PROTEIN 28"/>
    <property type="match status" value="1"/>
</dbReference>
<sequence length="1052" mass="110291">MTQGQLLLGPTAAMVPSDGKLSAILRAALALVFLVAAAPLADAQQSSAAPSAEDGLSVRLDAYRAGVAAGTATDAAAVIEGYRLAAALYLGGRLADARELYLGLETTLPKVFGPDGEEVAQLAADMAVAWEAAGDRVGALAYAAKSDDLYARRAPNAARRIKVALQRARLEGERGSWIAALARTEEIARLIAAAGAKDPRLSLALHAIRIEGFFNRRDHAGLAAEVAALKADVEATDAPVGPEPLVFAELKLAFLEERWEDAAAAVAGLRQDLEASRQTETLDYAHSLYDAGYVSLVRSHFRDAVADLNDALLLYERLSGPDDPMVARSSLSLALAHQELGEPRTALAHYQRALTILSEAYGPNALDVATTKLETVRLHLRLGDPQTGERVAREGLAALEKAEIGDSRLLALGHFALALALQAGDRLREALTETERAVAILKREADRKGTALTLPLITSAELHHALAEDEAALTAIDAAIDLSGRHGMAADTRALTVKAQILAAMGRTADALAAARAATANLAGAGLFSGEETTIAAAEQRIARPTFETHLALLAERPKQTGSDLDEAFGLAQRAIASVTGRVAADLSARFSGAGPKVEALVRQRQDAARQLASVERRESDALAGLGDEGSGEGLAKEARRLRAEVGDLDAAIASQYPAYRRALEPVGLAALQSALRPDEALIVEVVAADRTHLFLISRNGAALKTGPLGRRDVAALVTRIRRSVAFPQWGELPAFDLDAANALYAATFGPFGAELGRYRHLIVVPDGAMQSLPPGILPQTPAAPGADYRTVDWLGLSHAISIVPGVDSFVSARETRRPSRANRLFAGFGDPLFAGAEATASGAATPQERRVRAILAAAPPLPETQIELKTMQSVLDGGTLFLGNEATLASVQRAKLSNYRILAFATHAVTAGTIPGVDEPAILLAAGGGGPKDDGILTASRIAALDLDAEFVVLSACDTAASNGEPNAEGLSGLAQAFFHAGARSLLVSHWPIASEATVGLTTRTVALAARDGVPKAEALRRSMAAMVAENPQWSHPAYWGPFSLVGDGWE</sequence>
<gene>
    <name evidence="2" type="ORF">LZD57_03125</name>
</gene>
<comment type="caution">
    <text evidence="2">The sequence shown here is derived from an EMBL/GenBank/DDBJ whole genome shotgun (WGS) entry which is preliminary data.</text>
</comment>
<dbReference type="Proteomes" id="UP001139035">
    <property type="component" value="Unassembled WGS sequence"/>
</dbReference>